<feature type="chain" id="PRO_5003318153" evidence="1">
    <location>
        <begin position="27"/>
        <end position="151"/>
    </location>
</feature>
<name>F4LWU2_TEPAE</name>
<dbReference type="Proteomes" id="UP000010802">
    <property type="component" value="Chromosome"/>
</dbReference>
<gene>
    <name evidence="2" type="ordered locus">TEPIRE1_1808</name>
</gene>
<accession>F4LWU2</accession>
<evidence type="ECO:0000313" key="3">
    <source>
        <dbReference type="Proteomes" id="UP000010802"/>
    </source>
</evidence>
<dbReference type="eggNOG" id="ENOG5032Y5Z">
    <property type="taxonomic scope" value="Bacteria"/>
</dbReference>
<dbReference type="AlphaFoldDB" id="F4LWU2"/>
<dbReference type="EMBL" id="HF563609">
    <property type="protein sequence ID" value="CCP26607.1"/>
    <property type="molecule type" value="Genomic_DNA"/>
</dbReference>
<evidence type="ECO:0000256" key="1">
    <source>
        <dbReference type="SAM" id="SignalP"/>
    </source>
</evidence>
<protein>
    <submittedName>
        <fullName evidence="2">Uncharacterized protein</fullName>
    </submittedName>
</protein>
<sequence length="151" mass="16357">MNKLLRFFMVIVAVVVFSIFALSVQADVTEPGSESDPLVTKSYVDKVLSNLKQYVDSKPGSSSGWEIVYMEQGQSLIGDKGTEIILRSGIATVVDEGNGGLADITEGKDIINGENVMQNHLLIVPRDDGRGVKAENNNVILLIKGSYTIIK</sequence>
<proteinExistence type="predicted"/>
<evidence type="ECO:0000313" key="2">
    <source>
        <dbReference type="EMBL" id="CCP26607.1"/>
    </source>
</evidence>
<dbReference type="PATRIC" id="fig|1209989.3.peg.2085"/>
<dbReference type="HOGENOM" id="CLU_117097_1_0_9"/>
<reference evidence="3" key="1">
    <citation type="journal article" date="2013" name="Genome Announc.">
        <title>First genome sequence of a syntrophic acetate-oxidizing bacterium, Tepidanaerobacter acetatoxydans strain Re1.</title>
        <authorList>
            <person name="Manzoor S."/>
            <person name="Bongcam-Rudloff E."/>
            <person name="Schnurer A."/>
            <person name="Muller B."/>
        </authorList>
    </citation>
    <scope>NUCLEOTIDE SEQUENCE [LARGE SCALE GENOMIC DNA]</scope>
    <source>
        <strain evidence="3">Re1</strain>
    </source>
</reference>
<keyword evidence="1" id="KW-0732">Signal</keyword>
<dbReference type="RefSeq" id="WP_013778736.1">
    <property type="nucleotide sequence ID" value="NC_015519.1"/>
</dbReference>
<dbReference type="OrthoDB" id="2381664at2"/>
<accession>L0S455</accession>
<organism evidence="2 3">
    <name type="scientific">Tepidanaerobacter acetatoxydans (strain DSM 21804 / JCM 16047 / Re1)</name>
    <dbReference type="NCBI Taxonomy" id="1209989"/>
    <lineage>
        <taxon>Bacteria</taxon>
        <taxon>Bacillati</taxon>
        <taxon>Bacillota</taxon>
        <taxon>Clostridia</taxon>
        <taxon>Thermosediminibacterales</taxon>
        <taxon>Tepidanaerobacteraceae</taxon>
        <taxon>Tepidanaerobacter</taxon>
    </lineage>
</organism>
<keyword evidence="3" id="KW-1185">Reference proteome</keyword>
<dbReference type="STRING" id="1209989.TepRe1_1678"/>
<dbReference type="KEGG" id="tae:TepiRe1_1808"/>
<feature type="signal peptide" evidence="1">
    <location>
        <begin position="1"/>
        <end position="26"/>
    </location>
</feature>
<dbReference type="KEGG" id="tep:TepRe1_1678"/>